<proteinExistence type="inferred from homology"/>
<dbReference type="InterPro" id="IPR001690">
    <property type="entry name" value="Autoind_synthase"/>
</dbReference>
<evidence type="ECO:0000256" key="2">
    <source>
        <dbReference type="ARBA" id="ARBA00022679"/>
    </source>
</evidence>
<keyword evidence="1 5" id="KW-0673">Quorum sensing</keyword>
<keyword evidence="2 6" id="KW-0808">Transferase</keyword>
<evidence type="ECO:0000256" key="1">
    <source>
        <dbReference type="ARBA" id="ARBA00022654"/>
    </source>
</evidence>
<dbReference type="EMBL" id="CP158375">
    <property type="protein sequence ID" value="XDO97663.1"/>
    <property type="molecule type" value="Genomic_DNA"/>
</dbReference>
<dbReference type="PANTHER" id="PTHR39322:SF1">
    <property type="entry name" value="ISOVALERYL-HOMOSERINE LACTONE SYNTHASE"/>
    <property type="match status" value="1"/>
</dbReference>
<name>A0AB39KVB3_9CAUL</name>
<evidence type="ECO:0000256" key="5">
    <source>
        <dbReference type="PROSITE-ProRule" id="PRU00533"/>
    </source>
</evidence>
<dbReference type="InterPro" id="IPR016181">
    <property type="entry name" value="Acyl_CoA_acyltransferase"/>
</dbReference>
<dbReference type="PRINTS" id="PR01549">
    <property type="entry name" value="AUTOINDCRSYN"/>
</dbReference>
<keyword evidence="3 6" id="KW-0949">S-adenosyl-L-methionine</keyword>
<accession>A0AB39KVB3</accession>
<dbReference type="RefSeq" id="WP_369061031.1">
    <property type="nucleotide sequence ID" value="NZ_CP158375.1"/>
</dbReference>
<dbReference type="SUPFAM" id="SSF55729">
    <property type="entry name" value="Acyl-CoA N-acyltransferases (Nat)"/>
    <property type="match status" value="1"/>
</dbReference>
<evidence type="ECO:0000256" key="4">
    <source>
        <dbReference type="ARBA" id="ARBA00022929"/>
    </source>
</evidence>
<evidence type="ECO:0000256" key="6">
    <source>
        <dbReference type="RuleBase" id="RU361135"/>
    </source>
</evidence>
<dbReference type="EC" id="2.3.1.184" evidence="6"/>
<dbReference type="Pfam" id="PF00765">
    <property type="entry name" value="Autoind_synth"/>
    <property type="match status" value="1"/>
</dbReference>
<sequence>MAIVIRAHHRTAMSGLMDAAFRLRRRIFVDTLGWELPDLAGDGEREIDQFDFTPAVHHLVALNDVGRVVGTCRLTPSDAPNVTCDVLQAQIGTPLPRSSTIVESSRFCVDLSLSREERTAIMGDLYISHGELAARMGWTQTMGVYYQSSLEALIRQGFAVDALGAPIRFAPGDPFSYPYLMTASADGLERMKAAFGAPKGKLQDPELEASLLPGLREPDRTPFLMEAR</sequence>
<dbReference type="Gene3D" id="3.40.630.30">
    <property type="match status" value="1"/>
</dbReference>
<reference evidence="7" key="1">
    <citation type="submission" date="2024-06" db="EMBL/GenBank/DDBJ databases">
        <title>Caulobacter inopinatus, sp. nov.</title>
        <authorList>
            <person name="Donachie S.P."/>
        </authorList>
    </citation>
    <scope>NUCLEOTIDE SEQUENCE</scope>
    <source>
        <strain evidence="7">73W</strain>
    </source>
</reference>
<comment type="catalytic activity">
    <reaction evidence="6">
        <text>a fatty acyl-[ACP] + S-adenosyl-L-methionine = an N-acyl-L-homoserine lactone + S-methyl-5'-thioadenosine + holo-[ACP] + H(+)</text>
        <dbReference type="Rhea" id="RHEA:10096"/>
        <dbReference type="Rhea" id="RHEA-COMP:9685"/>
        <dbReference type="Rhea" id="RHEA-COMP:14125"/>
        <dbReference type="ChEBI" id="CHEBI:15378"/>
        <dbReference type="ChEBI" id="CHEBI:17509"/>
        <dbReference type="ChEBI" id="CHEBI:55474"/>
        <dbReference type="ChEBI" id="CHEBI:59789"/>
        <dbReference type="ChEBI" id="CHEBI:64479"/>
        <dbReference type="ChEBI" id="CHEBI:138651"/>
        <dbReference type="EC" id="2.3.1.184"/>
    </reaction>
</comment>
<comment type="similarity">
    <text evidence="5 6">Belongs to the autoinducer synthase family.</text>
</comment>
<evidence type="ECO:0000313" key="7">
    <source>
        <dbReference type="EMBL" id="XDO97663.1"/>
    </source>
</evidence>
<dbReference type="AlphaFoldDB" id="A0AB39KVB3"/>
<keyword evidence="4 5" id="KW-0071">Autoinducer synthesis</keyword>
<dbReference type="GO" id="GO:0061579">
    <property type="term" value="F:N-acyl homoserine lactone synthase activity"/>
    <property type="evidence" value="ECO:0007669"/>
    <property type="project" value="UniProtKB-UniRule"/>
</dbReference>
<dbReference type="PANTHER" id="PTHR39322">
    <property type="entry name" value="ACYL-HOMOSERINE-LACTONE SYNTHASE"/>
    <property type="match status" value="1"/>
</dbReference>
<evidence type="ECO:0000256" key="3">
    <source>
        <dbReference type="ARBA" id="ARBA00022691"/>
    </source>
</evidence>
<dbReference type="GO" id="GO:0007165">
    <property type="term" value="P:signal transduction"/>
    <property type="evidence" value="ECO:0007669"/>
    <property type="project" value="TreeGrafter"/>
</dbReference>
<protein>
    <recommendedName>
        <fullName evidence="6">Acyl-homoserine-lactone synthase</fullName>
        <ecNumber evidence="6">2.3.1.184</ecNumber>
    </recommendedName>
    <alternativeName>
        <fullName evidence="6">Autoinducer synthesis protein</fullName>
    </alternativeName>
</protein>
<dbReference type="PROSITE" id="PS51187">
    <property type="entry name" value="AUTOINDUCER_SYNTH_2"/>
    <property type="match status" value="1"/>
</dbReference>
<dbReference type="GO" id="GO:0009372">
    <property type="term" value="P:quorum sensing"/>
    <property type="evidence" value="ECO:0007669"/>
    <property type="project" value="UniProtKB-UniRule"/>
</dbReference>
<organism evidence="7">
    <name type="scientific">Caulobacter sp. 73W</name>
    <dbReference type="NCBI Taxonomy" id="3161137"/>
    <lineage>
        <taxon>Bacteria</taxon>
        <taxon>Pseudomonadati</taxon>
        <taxon>Pseudomonadota</taxon>
        <taxon>Alphaproteobacteria</taxon>
        <taxon>Caulobacterales</taxon>
        <taxon>Caulobacteraceae</taxon>
        <taxon>Caulobacter</taxon>
    </lineage>
</organism>
<gene>
    <name evidence="7" type="ORF">ABOZ73_04380</name>
</gene>